<evidence type="ECO:0000313" key="1">
    <source>
        <dbReference type="EMBL" id="GLW59321.1"/>
    </source>
</evidence>
<sequence length="105" mass="11827">MFGVGDNARVKTWTDDLPQIPFSCCDLPEGGEWMTQEEAASYLGIGPIHLNGLTHNTHRIDLVRTTGKDLVVTRASVEAEKHWRVTAPRWRKLLRLFKDIALSGI</sequence>
<comment type="caution">
    <text evidence="1">The sequence shown here is derived from an EMBL/GenBank/DDBJ whole genome shotgun (WGS) entry which is preliminary data.</text>
</comment>
<organism evidence="1 2">
    <name type="scientific">Kitasatospora phosalacinea</name>
    <dbReference type="NCBI Taxonomy" id="2065"/>
    <lineage>
        <taxon>Bacteria</taxon>
        <taxon>Bacillati</taxon>
        <taxon>Actinomycetota</taxon>
        <taxon>Actinomycetes</taxon>
        <taxon>Kitasatosporales</taxon>
        <taxon>Streptomycetaceae</taxon>
        <taxon>Kitasatospora</taxon>
    </lineage>
</organism>
<name>A0A9W6URA2_9ACTN</name>
<accession>A0A9W6URA2</accession>
<proteinExistence type="predicted"/>
<dbReference type="EMBL" id="BSRX01000075">
    <property type="protein sequence ID" value="GLW59321.1"/>
    <property type="molecule type" value="Genomic_DNA"/>
</dbReference>
<reference evidence="1" key="1">
    <citation type="submission" date="2023-02" db="EMBL/GenBank/DDBJ databases">
        <title>Kitasatospora phosalacinea NBRC 14362.</title>
        <authorList>
            <person name="Ichikawa N."/>
            <person name="Sato H."/>
            <person name="Tonouchi N."/>
        </authorList>
    </citation>
    <scope>NUCLEOTIDE SEQUENCE</scope>
    <source>
        <strain evidence="1">NBRC 14362</strain>
    </source>
</reference>
<dbReference type="AlphaFoldDB" id="A0A9W6URA2"/>
<evidence type="ECO:0000313" key="2">
    <source>
        <dbReference type="Proteomes" id="UP001165143"/>
    </source>
</evidence>
<dbReference type="Proteomes" id="UP001165143">
    <property type="component" value="Unassembled WGS sequence"/>
</dbReference>
<gene>
    <name evidence="1" type="ORF">Kpho01_73310</name>
</gene>
<protein>
    <submittedName>
        <fullName evidence="1">Uncharacterized protein</fullName>
    </submittedName>
</protein>